<dbReference type="EMBL" id="BPVZ01000412">
    <property type="protein sequence ID" value="GKV50933.1"/>
    <property type="molecule type" value="Genomic_DNA"/>
</dbReference>
<evidence type="ECO:0000256" key="1">
    <source>
        <dbReference type="SAM" id="Phobius"/>
    </source>
</evidence>
<keyword evidence="1" id="KW-0472">Membrane</keyword>
<evidence type="ECO:0000313" key="2">
    <source>
        <dbReference type="EMBL" id="GKV50933.1"/>
    </source>
</evidence>
<keyword evidence="3" id="KW-1185">Reference proteome</keyword>
<reference evidence="2 3" key="1">
    <citation type="journal article" date="2021" name="Commun. Biol.">
        <title>The genome of Shorea leprosula (Dipterocarpaceae) highlights the ecological relevance of drought in aseasonal tropical rainforests.</title>
        <authorList>
            <person name="Ng K.K.S."/>
            <person name="Kobayashi M.J."/>
            <person name="Fawcett J.A."/>
            <person name="Hatakeyama M."/>
            <person name="Paape T."/>
            <person name="Ng C.H."/>
            <person name="Ang C.C."/>
            <person name="Tnah L.H."/>
            <person name="Lee C.T."/>
            <person name="Nishiyama T."/>
            <person name="Sese J."/>
            <person name="O'Brien M.J."/>
            <person name="Copetti D."/>
            <person name="Mohd Noor M.I."/>
            <person name="Ong R.C."/>
            <person name="Putra M."/>
            <person name="Sireger I.Z."/>
            <person name="Indrioko S."/>
            <person name="Kosugi Y."/>
            <person name="Izuno A."/>
            <person name="Isagi Y."/>
            <person name="Lee S.L."/>
            <person name="Shimizu K.K."/>
        </authorList>
    </citation>
    <scope>NUCLEOTIDE SEQUENCE [LARGE SCALE GENOMIC DNA]</scope>
    <source>
        <strain evidence="2">214</strain>
    </source>
</reference>
<name>A0AAV5MLS6_9ROSI</name>
<evidence type="ECO:0000313" key="3">
    <source>
        <dbReference type="Proteomes" id="UP001054252"/>
    </source>
</evidence>
<protein>
    <submittedName>
        <fullName evidence="2">Uncharacterized protein</fullName>
    </submittedName>
</protein>
<dbReference type="AlphaFoldDB" id="A0AAV5MLS6"/>
<comment type="caution">
    <text evidence="2">The sequence shown here is derived from an EMBL/GenBank/DDBJ whole genome shotgun (WGS) entry which is preliminary data.</text>
</comment>
<keyword evidence="1" id="KW-1133">Transmembrane helix</keyword>
<organism evidence="2 3">
    <name type="scientific">Rubroshorea leprosula</name>
    <dbReference type="NCBI Taxonomy" id="152421"/>
    <lineage>
        <taxon>Eukaryota</taxon>
        <taxon>Viridiplantae</taxon>
        <taxon>Streptophyta</taxon>
        <taxon>Embryophyta</taxon>
        <taxon>Tracheophyta</taxon>
        <taxon>Spermatophyta</taxon>
        <taxon>Magnoliopsida</taxon>
        <taxon>eudicotyledons</taxon>
        <taxon>Gunneridae</taxon>
        <taxon>Pentapetalae</taxon>
        <taxon>rosids</taxon>
        <taxon>malvids</taxon>
        <taxon>Malvales</taxon>
        <taxon>Dipterocarpaceae</taxon>
        <taxon>Rubroshorea</taxon>
    </lineage>
</organism>
<dbReference type="Proteomes" id="UP001054252">
    <property type="component" value="Unassembled WGS sequence"/>
</dbReference>
<accession>A0AAV5MLS6</accession>
<feature type="transmembrane region" description="Helical" evidence="1">
    <location>
        <begin position="12"/>
        <end position="29"/>
    </location>
</feature>
<sequence length="86" mass="10048">MMLIFKILVVRTPFLSNGFLVVIMMMMTSKDGGEMVKLRFEGRLRGEEDFDLHDHLHVKRISEADREEAINNTCLVSYKLCVQRMI</sequence>
<keyword evidence="1" id="KW-0812">Transmembrane</keyword>
<gene>
    <name evidence="2" type="ORF">SLEP1_g57610</name>
</gene>
<proteinExistence type="predicted"/>